<accession>A0A918NG04</accession>
<comment type="caution">
    <text evidence="1">The sequence shown here is derived from an EMBL/GenBank/DDBJ whole genome shotgun (WGS) entry which is preliminary data.</text>
</comment>
<dbReference type="AlphaFoldDB" id="A0A918NG04"/>
<dbReference type="RefSeq" id="WP_189611114.1">
    <property type="nucleotide sequence ID" value="NZ_BMXR01000009.1"/>
</dbReference>
<keyword evidence="2" id="KW-1185">Reference proteome</keyword>
<name>A0A918NG04_9GAMM</name>
<dbReference type="Proteomes" id="UP000626148">
    <property type="component" value="Unassembled WGS sequence"/>
</dbReference>
<organism evidence="1 2">
    <name type="scientific">Saccharospirillum salsuginis</name>
    <dbReference type="NCBI Taxonomy" id="418750"/>
    <lineage>
        <taxon>Bacteria</taxon>
        <taxon>Pseudomonadati</taxon>
        <taxon>Pseudomonadota</taxon>
        <taxon>Gammaproteobacteria</taxon>
        <taxon>Oceanospirillales</taxon>
        <taxon>Saccharospirillaceae</taxon>
        <taxon>Saccharospirillum</taxon>
    </lineage>
</organism>
<proteinExistence type="predicted"/>
<dbReference type="EMBL" id="BMXR01000009">
    <property type="protein sequence ID" value="GGX64401.1"/>
    <property type="molecule type" value="Genomic_DNA"/>
</dbReference>
<evidence type="ECO:0000313" key="2">
    <source>
        <dbReference type="Proteomes" id="UP000626148"/>
    </source>
</evidence>
<evidence type="ECO:0008006" key="3">
    <source>
        <dbReference type="Google" id="ProtNLM"/>
    </source>
</evidence>
<reference evidence="1" key="2">
    <citation type="submission" date="2020-09" db="EMBL/GenBank/DDBJ databases">
        <authorList>
            <person name="Sun Q."/>
            <person name="Kim S."/>
        </authorList>
    </citation>
    <scope>NUCLEOTIDE SEQUENCE</scope>
    <source>
        <strain evidence="1">KCTC 22169</strain>
    </source>
</reference>
<evidence type="ECO:0000313" key="1">
    <source>
        <dbReference type="EMBL" id="GGX64401.1"/>
    </source>
</evidence>
<gene>
    <name evidence="1" type="ORF">GCM10007392_35200</name>
</gene>
<sequence>MFFENERSQFFKPLTGKYREQLVECLKELYRRLYTSSSADYGHALTRDDIIDTFQGALARAPELTTDDGESEGRFRSDREQAVWSLNFLIEHGWLEKQVDEATLLSSYNFSRMGRQFTEPFVGSDLSNIRTRHRNTRNVRNSLQSFRERGEVYDLLDAWEHSERIISDFTDIIAELDERKRDLVRQMESQVLVQRASQDFFDFMEKRFQPDLAIRLSADNVEKYRDDIALCIRAIRARDRDFKARAERRLRELLPEEVRDGQSLLWTVLDNIESRLKAASDIMVPALRRALQGFTKRADVIIRQISYLASQQHNDVVKVCKQLSEFDETTRNEALARAGAEMAVPHIGFIDPASVRMHAQRTRRTFSMDVTEDSPDDFDVEARKELYVQQVLDQAFLINDNRVRQYLVRQLSRGEVVTTSELPVHSADDLLALAHAIEVGSAQSLSSEYRFIVEWRNAGEPSEYFESRDNFTIRLETRSDQAQEEGHDVS</sequence>
<dbReference type="InterPro" id="IPR043773">
    <property type="entry name" value="JetA"/>
</dbReference>
<reference evidence="1" key="1">
    <citation type="journal article" date="2014" name="Int. J. Syst. Evol. Microbiol.">
        <title>Complete genome sequence of Corynebacterium casei LMG S-19264T (=DSM 44701T), isolated from a smear-ripened cheese.</title>
        <authorList>
            <consortium name="US DOE Joint Genome Institute (JGI-PGF)"/>
            <person name="Walter F."/>
            <person name="Albersmeier A."/>
            <person name="Kalinowski J."/>
            <person name="Ruckert C."/>
        </authorList>
    </citation>
    <scope>NUCLEOTIDE SEQUENCE</scope>
    <source>
        <strain evidence="1">KCTC 22169</strain>
    </source>
</reference>
<dbReference type="Pfam" id="PF18982">
    <property type="entry name" value="JetA"/>
    <property type="match status" value="1"/>
</dbReference>
<protein>
    <recommendedName>
        <fullName evidence="3">Flagellar protein FliT</fullName>
    </recommendedName>
</protein>